<keyword evidence="3 6" id="KW-0812">Transmembrane</keyword>
<keyword evidence="4 6" id="KW-1133">Transmembrane helix</keyword>
<comment type="subcellular location">
    <subcellularLocation>
        <location evidence="1">Membrane</location>
        <topology evidence="1">Multi-pass membrane protein</topology>
    </subcellularLocation>
</comment>
<dbReference type="EMBL" id="SMAK01000004">
    <property type="protein sequence ID" value="TCT11455.1"/>
    <property type="molecule type" value="Genomic_DNA"/>
</dbReference>
<gene>
    <name evidence="8" type="ORF">EDC22_104217</name>
</gene>
<evidence type="ECO:0000256" key="1">
    <source>
        <dbReference type="ARBA" id="ARBA00004141"/>
    </source>
</evidence>
<dbReference type="AlphaFoldDB" id="A0A4R3MID1"/>
<evidence type="ECO:0000313" key="8">
    <source>
        <dbReference type="EMBL" id="TCT11455.1"/>
    </source>
</evidence>
<organism evidence="8 9">
    <name type="scientific">Tepidamorphus gemmatus</name>
    <dbReference type="NCBI Taxonomy" id="747076"/>
    <lineage>
        <taxon>Bacteria</taxon>
        <taxon>Pseudomonadati</taxon>
        <taxon>Pseudomonadota</taxon>
        <taxon>Alphaproteobacteria</taxon>
        <taxon>Hyphomicrobiales</taxon>
        <taxon>Tepidamorphaceae</taxon>
        <taxon>Tepidamorphus</taxon>
    </lineage>
</organism>
<keyword evidence="9" id="KW-1185">Reference proteome</keyword>
<dbReference type="PANTHER" id="PTHR32322:SF2">
    <property type="entry name" value="EAMA DOMAIN-CONTAINING PROTEIN"/>
    <property type="match status" value="1"/>
</dbReference>
<proteinExistence type="inferred from homology"/>
<dbReference type="Gene3D" id="1.10.3730.20">
    <property type="match status" value="2"/>
</dbReference>
<reference evidence="8 9" key="1">
    <citation type="submission" date="2019-03" db="EMBL/GenBank/DDBJ databases">
        <title>Genomic Encyclopedia of Type Strains, Phase IV (KMG-IV): sequencing the most valuable type-strain genomes for metagenomic binning, comparative biology and taxonomic classification.</title>
        <authorList>
            <person name="Goeker M."/>
        </authorList>
    </citation>
    <scope>NUCLEOTIDE SEQUENCE [LARGE SCALE GENOMIC DNA]</scope>
    <source>
        <strain evidence="8 9">DSM 19345</strain>
    </source>
</reference>
<dbReference type="PANTHER" id="PTHR32322">
    <property type="entry name" value="INNER MEMBRANE TRANSPORTER"/>
    <property type="match status" value="1"/>
</dbReference>
<feature type="transmembrane region" description="Helical" evidence="6">
    <location>
        <begin position="144"/>
        <end position="162"/>
    </location>
</feature>
<sequence>MSISVALLVLLSAVLHASWNAIVRFKGDRLAVVTMLATCGALIAAPALFFVSIPRAEAWPWLITSMLLHIGYNAFLANAYQHGELGKVYPLARGTAPFLTLIASLTFIGEPVGLPKILGVVVLAAGIVALSFDRGIGVLVRERTGVLYALGTSAFIGGYTISDGLGARASGEPIAYTVWLFVLDGVPLLLWASITRGRRFGEMIATNWQPGLLAGALSLAAYGIVIWAMTVAPIAVVAALRETSVVFAVLIGVVFLGERFSPVRMISVAVVLAGLMLMRL</sequence>
<dbReference type="GO" id="GO:0016020">
    <property type="term" value="C:membrane"/>
    <property type="evidence" value="ECO:0007669"/>
    <property type="project" value="UniProtKB-SubCell"/>
</dbReference>
<dbReference type="Pfam" id="PF00892">
    <property type="entry name" value="EamA"/>
    <property type="match status" value="2"/>
</dbReference>
<evidence type="ECO:0000256" key="5">
    <source>
        <dbReference type="ARBA" id="ARBA00023136"/>
    </source>
</evidence>
<protein>
    <submittedName>
        <fullName evidence="8">Putative membrane protein</fullName>
    </submittedName>
</protein>
<comment type="similarity">
    <text evidence="2">Belongs to the EamA transporter family.</text>
</comment>
<evidence type="ECO:0000256" key="3">
    <source>
        <dbReference type="ARBA" id="ARBA00022692"/>
    </source>
</evidence>
<feature type="transmembrane region" description="Helical" evidence="6">
    <location>
        <begin position="113"/>
        <end position="132"/>
    </location>
</feature>
<feature type="transmembrane region" description="Helical" evidence="6">
    <location>
        <begin position="212"/>
        <end position="240"/>
    </location>
</feature>
<feature type="domain" description="EamA" evidence="7">
    <location>
        <begin position="5"/>
        <end position="131"/>
    </location>
</feature>
<evidence type="ECO:0000256" key="6">
    <source>
        <dbReference type="SAM" id="Phobius"/>
    </source>
</evidence>
<feature type="domain" description="EamA" evidence="7">
    <location>
        <begin position="144"/>
        <end position="278"/>
    </location>
</feature>
<dbReference type="InterPro" id="IPR050638">
    <property type="entry name" value="AA-Vitamin_Transporters"/>
</dbReference>
<feature type="transmembrane region" description="Helical" evidence="6">
    <location>
        <begin position="58"/>
        <end position="80"/>
    </location>
</feature>
<evidence type="ECO:0000256" key="4">
    <source>
        <dbReference type="ARBA" id="ARBA00022989"/>
    </source>
</evidence>
<keyword evidence="5 6" id="KW-0472">Membrane</keyword>
<evidence type="ECO:0000256" key="2">
    <source>
        <dbReference type="ARBA" id="ARBA00007362"/>
    </source>
</evidence>
<feature type="transmembrane region" description="Helical" evidence="6">
    <location>
        <begin position="174"/>
        <end position="192"/>
    </location>
</feature>
<name>A0A4R3MID1_9HYPH</name>
<dbReference type="RefSeq" id="WP_132806209.1">
    <property type="nucleotide sequence ID" value="NZ_SMAK01000004.1"/>
</dbReference>
<dbReference type="InterPro" id="IPR000620">
    <property type="entry name" value="EamA_dom"/>
</dbReference>
<evidence type="ECO:0000313" key="9">
    <source>
        <dbReference type="Proteomes" id="UP000295678"/>
    </source>
</evidence>
<dbReference type="InterPro" id="IPR037185">
    <property type="entry name" value="EmrE-like"/>
</dbReference>
<dbReference type="Proteomes" id="UP000295678">
    <property type="component" value="Unassembled WGS sequence"/>
</dbReference>
<comment type="caution">
    <text evidence="8">The sequence shown here is derived from an EMBL/GenBank/DDBJ whole genome shotgun (WGS) entry which is preliminary data.</text>
</comment>
<dbReference type="OrthoDB" id="9783707at2"/>
<feature type="transmembrane region" description="Helical" evidence="6">
    <location>
        <begin position="30"/>
        <end position="51"/>
    </location>
</feature>
<dbReference type="SUPFAM" id="SSF103481">
    <property type="entry name" value="Multidrug resistance efflux transporter EmrE"/>
    <property type="match status" value="2"/>
</dbReference>
<accession>A0A4R3MID1</accession>
<evidence type="ECO:0000259" key="7">
    <source>
        <dbReference type="Pfam" id="PF00892"/>
    </source>
</evidence>